<organism evidence="1 2">
    <name type="scientific">Arthrobacter psychrochitiniphilus</name>
    <dbReference type="NCBI Taxonomy" id="291045"/>
    <lineage>
        <taxon>Bacteria</taxon>
        <taxon>Bacillati</taxon>
        <taxon>Actinomycetota</taxon>
        <taxon>Actinomycetes</taxon>
        <taxon>Micrococcales</taxon>
        <taxon>Micrococcaceae</taxon>
        <taxon>Arthrobacter</taxon>
    </lineage>
</organism>
<name>A0A2V3DMB8_9MICC</name>
<sequence length="70" mass="7643">MRPSELKSRTLAVPVRNLLRDSYAYARRVSRGSSISGKEFLVPDITGVTEGGELLPMHPEGLATIFEVIG</sequence>
<reference evidence="1 2" key="1">
    <citation type="submission" date="2018-05" db="EMBL/GenBank/DDBJ databases">
        <title>Genetic diversity of glacier-inhabiting Cryobacterium bacteria in China and description of Cryobacterium mengkeensis sp. nov. and Arthrobacter glacialis sp. nov.</title>
        <authorList>
            <person name="Liu Q."/>
            <person name="Xin Y.-H."/>
        </authorList>
    </citation>
    <scope>NUCLEOTIDE SEQUENCE [LARGE SCALE GENOMIC DNA]</scope>
    <source>
        <strain evidence="1 2">GP3</strain>
    </source>
</reference>
<gene>
    <name evidence="1" type="ORF">CVS29_16900</name>
</gene>
<dbReference type="AlphaFoldDB" id="A0A2V3DMB8"/>
<protein>
    <submittedName>
        <fullName evidence="1">Uncharacterized protein</fullName>
    </submittedName>
</protein>
<comment type="caution">
    <text evidence="1">The sequence shown here is derived from an EMBL/GenBank/DDBJ whole genome shotgun (WGS) entry which is preliminary data.</text>
</comment>
<dbReference type="Proteomes" id="UP000246303">
    <property type="component" value="Unassembled WGS sequence"/>
</dbReference>
<accession>A0A2V3DMB8</accession>
<dbReference type="EMBL" id="QHLZ01000016">
    <property type="protein sequence ID" value="PXA64050.1"/>
    <property type="molecule type" value="Genomic_DNA"/>
</dbReference>
<evidence type="ECO:0000313" key="2">
    <source>
        <dbReference type="Proteomes" id="UP000246303"/>
    </source>
</evidence>
<evidence type="ECO:0000313" key="1">
    <source>
        <dbReference type="EMBL" id="PXA64050.1"/>
    </source>
</evidence>
<proteinExistence type="predicted"/>
<keyword evidence="2" id="KW-1185">Reference proteome</keyword>